<reference evidence="1" key="2">
    <citation type="submission" date="2020-05" db="UniProtKB">
        <authorList>
            <consortium name="EnsemblMetazoa"/>
        </authorList>
    </citation>
    <scope>IDENTIFICATION</scope>
    <source>
        <strain evidence="1">IAEA</strain>
    </source>
</reference>
<protein>
    <submittedName>
        <fullName evidence="1">Uncharacterized protein</fullName>
    </submittedName>
</protein>
<dbReference type="EMBL" id="JXJN01002230">
    <property type="status" value="NOT_ANNOTATED_CDS"/>
    <property type="molecule type" value="Genomic_DNA"/>
</dbReference>
<dbReference type="VEuPathDB" id="VectorBase:GPPI005492"/>
<name>A0A1B0AR46_9MUSC</name>
<evidence type="ECO:0000313" key="2">
    <source>
        <dbReference type="Proteomes" id="UP000092460"/>
    </source>
</evidence>
<evidence type="ECO:0000313" key="1">
    <source>
        <dbReference type="EnsemblMetazoa" id="GPPI005492-PA"/>
    </source>
</evidence>
<reference evidence="2" key="1">
    <citation type="submission" date="2015-01" db="EMBL/GenBank/DDBJ databases">
        <authorList>
            <person name="Aksoy S."/>
            <person name="Warren W."/>
            <person name="Wilson R.K."/>
        </authorList>
    </citation>
    <scope>NUCLEOTIDE SEQUENCE [LARGE SCALE GENOMIC DNA]</scope>
    <source>
        <strain evidence="2">IAEA</strain>
    </source>
</reference>
<keyword evidence="2" id="KW-1185">Reference proteome</keyword>
<dbReference type="AlphaFoldDB" id="A0A1B0AR46"/>
<sequence>MSQRNFSHNNSEKLLRYQDTNCYGCTIKLTTQPQSSDIYSNLLPLSASPCLCAKGGGSGWMGDYFALPKINIKGQKELDVWYKVYFAKNFKQALFTVDITGVIRVRERAYKVWIRSSNVDIGNRVLLEKLKFCFLLIPTPAKTNKVFWNCCQLPAHEAYASEIKAFYNSFVVMRSKNNRCCLV</sequence>
<dbReference type="Proteomes" id="UP000092460">
    <property type="component" value="Unassembled WGS sequence"/>
</dbReference>
<proteinExistence type="predicted"/>
<accession>A0A1B0AR46</accession>
<dbReference type="EnsemblMetazoa" id="GPPI005492-RA">
    <property type="protein sequence ID" value="GPPI005492-PA"/>
    <property type="gene ID" value="GPPI005492"/>
</dbReference>
<organism evidence="1 2">
    <name type="scientific">Glossina palpalis gambiensis</name>
    <dbReference type="NCBI Taxonomy" id="67801"/>
    <lineage>
        <taxon>Eukaryota</taxon>
        <taxon>Metazoa</taxon>
        <taxon>Ecdysozoa</taxon>
        <taxon>Arthropoda</taxon>
        <taxon>Hexapoda</taxon>
        <taxon>Insecta</taxon>
        <taxon>Pterygota</taxon>
        <taxon>Neoptera</taxon>
        <taxon>Endopterygota</taxon>
        <taxon>Diptera</taxon>
        <taxon>Brachycera</taxon>
        <taxon>Muscomorpha</taxon>
        <taxon>Hippoboscoidea</taxon>
        <taxon>Glossinidae</taxon>
        <taxon>Glossina</taxon>
    </lineage>
</organism>